<evidence type="ECO:0000313" key="1">
    <source>
        <dbReference type="EMBL" id="SDA97225.1"/>
    </source>
</evidence>
<proteinExistence type="predicted"/>
<dbReference type="STRING" id="279824.SAMN03080617_04344"/>
<evidence type="ECO:0000313" key="2">
    <source>
        <dbReference type="Proteomes" id="UP000198756"/>
    </source>
</evidence>
<keyword evidence="2" id="KW-1185">Reference proteome</keyword>
<dbReference type="RefSeq" id="WP_092735162.1">
    <property type="nucleotide sequence ID" value="NZ_FMXE01000061.1"/>
</dbReference>
<dbReference type="AlphaFoldDB" id="A0A1G5ZRF4"/>
<sequence length="234" mass="26987">MFNSLLLVIIGMTCISNFSIAQKYYTISVPSRDYSLEAKKTAEDPNSLKVLELITEIAKYKNLYTSIQCVEKMNLILEDSIKNEMRKVSVETPYILAIDWNSCKFISLRKDNDKDNKYGSYEDNRTTYYRINLYPIITTEPVIKPDYPATYNSSLLATYITNEGQWKAIGPYLISEPYSSEKEAIGSLFFDETDYKFISQQGKYKIYTLNKVANHPFVDVRFILKQAGVTNLPK</sequence>
<reference evidence="2" key="1">
    <citation type="submission" date="2016-10" db="EMBL/GenBank/DDBJ databases">
        <authorList>
            <person name="Varghese N."/>
            <person name="Submissions S."/>
        </authorList>
    </citation>
    <scope>NUCLEOTIDE SEQUENCE [LARGE SCALE GENOMIC DNA]</scope>
    <source>
        <strain evidence="2">DSM 22703</strain>
    </source>
</reference>
<dbReference type="EMBL" id="FMXE01000061">
    <property type="protein sequence ID" value="SDA97225.1"/>
    <property type="molecule type" value="Genomic_DNA"/>
</dbReference>
<name>A0A1G5ZRF4_9BACT</name>
<protein>
    <submittedName>
        <fullName evidence="1">Uncharacterized protein</fullName>
    </submittedName>
</protein>
<organism evidence="1 2">
    <name type="scientific">Algoriphagus alkaliphilus</name>
    <dbReference type="NCBI Taxonomy" id="279824"/>
    <lineage>
        <taxon>Bacteria</taxon>
        <taxon>Pseudomonadati</taxon>
        <taxon>Bacteroidota</taxon>
        <taxon>Cytophagia</taxon>
        <taxon>Cytophagales</taxon>
        <taxon>Cyclobacteriaceae</taxon>
        <taxon>Algoriphagus</taxon>
    </lineage>
</organism>
<gene>
    <name evidence="1" type="ORF">SAMN03080617_04344</name>
</gene>
<accession>A0A1G5ZRF4</accession>
<dbReference type="Proteomes" id="UP000198756">
    <property type="component" value="Unassembled WGS sequence"/>
</dbReference>